<evidence type="ECO:0000256" key="3">
    <source>
        <dbReference type="ARBA" id="ARBA00022694"/>
    </source>
</evidence>
<dbReference type="GO" id="GO:0005524">
    <property type="term" value="F:ATP binding"/>
    <property type="evidence" value="ECO:0007669"/>
    <property type="project" value="UniProtKB-KW"/>
</dbReference>
<reference evidence="11 12" key="1">
    <citation type="submission" date="2018-11" db="EMBL/GenBank/DDBJ databases">
        <title>Taxonoimc description of Halomarina strain SPP-AMP-1.</title>
        <authorList>
            <person name="Pal Y."/>
            <person name="Srinivasana K."/>
            <person name="Verma A."/>
            <person name="Kumar P."/>
        </authorList>
    </citation>
    <scope>NUCLEOTIDE SEQUENCE [LARGE SCALE GENOMIC DNA]</scope>
    <source>
        <strain evidence="11 12">SPP-AMP-1</strain>
    </source>
</reference>
<dbReference type="Pfam" id="PF01336">
    <property type="entry name" value="tRNA_anti-codon"/>
    <property type="match status" value="1"/>
</dbReference>
<accession>A0A3P3RJY0</accession>
<keyword evidence="3 6" id="KW-0819">tRNA processing</keyword>
<comment type="catalytic activity">
    <reaction evidence="6">
        <text>cytidine(34) in tRNA(Ile2) + agmatine + ATP + H2O = 2-agmatinylcytidine(34) in tRNA(Ile2) + AMP + 2 phosphate + 2 H(+)</text>
        <dbReference type="Rhea" id="RHEA:43608"/>
        <dbReference type="Rhea" id="RHEA-COMP:10625"/>
        <dbReference type="Rhea" id="RHEA-COMP:10626"/>
        <dbReference type="ChEBI" id="CHEBI:15377"/>
        <dbReference type="ChEBI" id="CHEBI:15378"/>
        <dbReference type="ChEBI" id="CHEBI:30616"/>
        <dbReference type="ChEBI" id="CHEBI:43474"/>
        <dbReference type="ChEBI" id="CHEBI:58145"/>
        <dbReference type="ChEBI" id="CHEBI:82748"/>
        <dbReference type="ChEBI" id="CHEBI:83545"/>
        <dbReference type="ChEBI" id="CHEBI:456215"/>
        <dbReference type="EC" id="6.3.4.22"/>
    </reaction>
</comment>
<evidence type="ECO:0000256" key="1">
    <source>
        <dbReference type="ARBA" id="ARBA00022490"/>
    </source>
</evidence>
<dbReference type="Pfam" id="PF22641">
    <property type="entry name" value="TiaS_TCKD"/>
    <property type="match status" value="1"/>
</dbReference>
<dbReference type="Gene3D" id="3.90.600.20">
    <property type="match status" value="1"/>
</dbReference>
<sequence length="453" mass="49927">MTIIGIDDTDSRETGMCTTYVAHTVARRFRERERALDRSTPDERSLLVRLNPAVEHKTRGNAAVALSTTLDPETAVPIVSESIDQLAQVDDPNTNPGMVIAPDTAEWSSVDATDAVFAFARAALGERLTISDAERVLDVTGYRSNYWGNGRGRIGALAAIGAWIGRQRALHTDDTTVADRESAGGFTDWTYECISYRDRERWGTPRDVDAESVYRAAEAGYPAVWDTVDREERELVCVPHTPCPILYGVRGDDPDDCVSVAAAIDSEPVATRETFVTNQGTDTHLHDVEHLDAVVDGRAYRVEGSVGSPPETKRGGHVFTTLTDDSGTIECVAFAPTKRFRDYVRALKPGDRITVCGEVSEGTLKLEKFAVRSLRATERVTPTCPDCGRRMESAGREQGYRCRDCGTNAPEKAEREIERDLESGWYEVPPCARRHVAKPLIRGGFDAPIHPER</sequence>
<organism evidence="11 12">
    <name type="scientific">Halocatena pleomorpha</name>
    <dbReference type="NCBI Taxonomy" id="1785090"/>
    <lineage>
        <taxon>Archaea</taxon>
        <taxon>Methanobacteriati</taxon>
        <taxon>Methanobacteriota</taxon>
        <taxon>Stenosarchaea group</taxon>
        <taxon>Halobacteria</taxon>
        <taxon>Halobacteriales</taxon>
        <taxon>Natronomonadaceae</taxon>
        <taxon>Halocatena</taxon>
    </lineage>
</organism>
<dbReference type="Gene3D" id="3.30.70.2200">
    <property type="match status" value="1"/>
</dbReference>
<dbReference type="GO" id="GO:0016879">
    <property type="term" value="F:ligase activity, forming carbon-nitrogen bonds"/>
    <property type="evidence" value="ECO:0007669"/>
    <property type="project" value="UniProtKB-UniRule"/>
</dbReference>
<dbReference type="OrthoDB" id="39189at2157"/>
<keyword evidence="4 6" id="KW-0547">Nucleotide-binding</keyword>
<protein>
    <recommendedName>
        <fullName evidence="6">tRNA(Ile2) 2-agmatinylcytidine synthetase TiaS</fullName>
        <shortName evidence="6">tRNA(Ile2)-agm2C synthetase</shortName>
        <ecNumber evidence="6">6.3.4.22</ecNumber>
    </recommendedName>
    <alternativeName>
        <fullName evidence="6">tRNA(Ile2) agmatidine synthetase</fullName>
    </alternativeName>
</protein>
<dbReference type="Gene3D" id="2.40.50.1010">
    <property type="match status" value="1"/>
</dbReference>
<keyword evidence="1 6" id="KW-0963">Cytoplasm</keyword>
<dbReference type="GO" id="GO:0002101">
    <property type="term" value="P:tRNA wobble cytosine modification"/>
    <property type="evidence" value="ECO:0007669"/>
    <property type="project" value="UniProtKB-UniRule"/>
</dbReference>
<feature type="domain" description="OB" evidence="7">
    <location>
        <begin position="303"/>
        <end position="361"/>
    </location>
</feature>
<keyword evidence="2 6" id="KW-0436">Ligase</keyword>
<evidence type="ECO:0000256" key="2">
    <source>
        <dbReference type="ARBA" id="ARBA00022598"/>
    </source>
</evidence>
<dbReference type="EC" id="6.3.4.22" evidence="6"/>
<evidence type="ECO:0000256" key="6">
    <source>
        <dbReference type="HAMAP-Rule" id="MF_01892"/>
    </source>
</evidence>
<proteinExistence type="inferred from homology"/>
<evidence type="ECO:0000256" key="5">
    <source>
        <dbReference type="ARBA" id="ARBA00022840"/>
    </source>
</evidence>
<dbReference type="RefSeq" id="WP_124953770.1">
    <property type="nucleotide sequence ID" value="NZ_RRCH01000004.1"/>
</dbReference>
<dbReference type="Pfam" id="PF08489">
    <property type="entry name" value="TiaS_FLD"/>
    <property type="match status" value="1"/>
</dbReference>
<dbReference type="Pfam" id="PF23783">
    <property type="entry name" value="Zn_ribbon_TiaS"/>
    <property type="match status" value="1"/>
</dbReference>
<dbReference type="GO" id="GO:0003676">
    <property type="term" value="F:nucleic acid binding"/>
    <property type="evidence" value="ECO:0007669"/>
    <property type="project" value="InterPro"/>
</dbReference>
<evidence type="ECO:0000259" key="10">
    <source>
        <dbReference type="Pfam" id="PF23783"/>
    </source>
</evidence>
<evidence type="ECO:0000256" key="4">
    <source>
        <dbReference type="ARBA" id="ARBA00022741"/>
    </source>
</evidence>
<dbReference type="InterPro" id="IPR053870">
    <property type="entry name" value="TiaS-like_TCKD"/>
</dbReference>
<dbReference type="InterPro" id="IPR024913">
    <property type="entry name" value="tRNA_Ile2__agm2C_synt"/>
</dbReference>
<comment type="subcellular location">
    <subcellularLocation>
        <location evidence="6">Cytoplasm</location>
    </subcellularLocation>
</comment>
<dbReference type="InterPro" id="IPR004365">
    <property type="entry name" value="NA-bd_OB_tRNA"/>
</dbReference>
<dbReference type="HAMAP" id="MF_01892">
    <property type="entry name" value="tRNA_Ile2_agm2C_synt"/>
    <property type="match status" value="1"/>
</dbReference>
<comment type="function">
    <text evidence="6">ATP-dependent agmatine transferase that catalyzes the formation of 2-agmatinylcytidine (agm2C) at the wobble position (C34) of tRNA(Ile2), converting the codon specificity from AUG to AUA.</text>
</comment>
<dbReference type="Proteomes" id="UP000282322">
    <property type="component" value="Unassembled WGS sequence"/>
</dbReference>
<feature type="domain" description="TiaS-like TCKD" evidence="9">
    <location>
        <begin position="3"/>
        <end position="143"/>
    </location>
</feature>
<evidence type="ECO:0000259" key="7">
    <source>
        <dbReference type="Pfam" id="PF01336"/>
    </source>
</evidence>
<keyword evidence="12" id="KW-1185">Reference proteome</keyword>
<dbReference type="InterPro" id="IPR055394">
    <property type="entry name" value="Zn_ribbon_TiaS"/>
</dbReference>
<name>A0A3P3RJY0_9EURY</name>
<dbReference type="EMBL" id="RRCH01000004">
    <property type="protein sequence ID" value="RRJ33150.1"/>
    <property type="molecule type" value="Genomic_DNA"/>
</dbReference>
<dbReference type="PANTHER" id="PTHR40705">
    <property type="entry name" value="TRNA(ILE2) 2-AGMATINYLCYTIDINE SYNTHETASE TIAS"/>
    <property type="match status" value="1"/>
</dbReference>
<dbReference type="PANTHER" id="PTHR40705:SF1">
    <property type="entry name" value="TRNA(ILE2) 2-AGMATINYLCYTIDINE SYNTHETASE TIAS"/>
    <property type="match status" value="1"/>
</dbReference>
<evidence type="ECO:0000259" key="9">
    <source>
        <dbReference type="Pfam" id="PF22641"/>
    </source>
</evidence>
<dbReference type="InterPro" id="IPR013696">
    <property type="entry name" value="TiaS_FLD"/>
</dbReference>
<feature type="domain" description="TiaS FLD" evidence="8">
    <location>
        <begin position="150"/>
        <end position="284"/>
    </location>
</feature>
<feature type="domain" description="TiaS C-terminal zinc ribbon" evidence="10">
    <location>
        <begin position="382"/>
        <end position="421"/>
    </location>
</feature>
<evidence type="ECO:0000259" key="8">
    <source>
        <dbReference type="Pfam" id="PF08489"/>
    </source>
</evidence>
<dbReference type="CDD" id="cd04482">
    <property type="entry name" value="RPA2_OBF_like"/>
    <property type="match status" value="1"/>
</dbReference>
<gene>
    <name evidence="6" type="primary">tiaS</name>
    <name evidence="11" type="ORF">EIK79_03550</name>
</gene>
<evidence type="ECO:0000313" key="12">
    <source>
        <dbReference type="Proteomes" id="UP000282322"/>
    </source>
</evidence>
<keyword evidence="5 6" id="KW-0067">ATP-binding</keyword>
<dbReference type="GO" id="GO:0005737">
    <property type="term" value="C:cytoplasm"/>
    <property type="evidence" value="ECO:0007669"/>
    <property type="project" value="UniProtKB-SubCell"/>
</dbReference>
<comment type="caution">
    <text evidence="11">The sequence shown here is derived from an EMBL/GenBank/DDBJ whole genome shotgun (WGS) entry which is preliminary data.</text>
</comment>
<comment type="similarity">
    <text evidence="6">Belongs to the TiaS family.</text>
</comment>
<evidence type="ECO:0000313" key="11">
    <source>
        <dbReference type="EMBL" id="RRJ33150.1"/>
    </source>
</evidence>
<dbReference type="AlphaFoldDB" id="A0A3P3RJY0"/>